<dbReference type="EMBL" id="QUNO01000028">
    <property type="protein sequence ID" value="REH27771.1"/>
    <property type="molecule type" value="Genomic_DNA"/>
</dbReference>
<keyword evidence="6" id="KW-1185">Reference proteome</keyword>
<dbReference type="Pfam" id="PF00135">
    <property type="entry name" value="COesterase"/>
    <property type="match status" value="1"/>
</dbReference>
<evidence type="ECO:0000256" key="3">
    <source>
        <dbReference type="RuleBase" id="RU361235"/>
    </source>
</evidence>
<dbReference type="OrthoDB" id="4308422at2"/>
<keyword evidence="2 3" id="KW-0378">Hydrolase</keyword>
<feature type="chain" id="PRO_5039743561" description="Carboxylic ester hydrolase" evidence="3">
    <location>
        <begin position="20"/>
        <end position="526"/>
    </location>
</feature>
<evidence type="ECO:0000313" key="5">
    <source>
        <dbReference type="EMBL" id="REH27771.1"/>
    </source>
</evidence>
<evidence type="ECO:0000256" key="1">
    <source>
        <dbReference type="ARBA" id="ARBA00005964"/>
    </source>
</evidence>
<accession>A0A3E0GW82</accession>
<organism evidence="5 6">
    <name type="scientific">Kutzneria buriramensis</name>
    <dbReference type="NCBI Taxonomy" id="1045776"/>
    <lineage>
        <taxon>Bacteria</taxon>
        <taxon>Bacillati</taxon>
        <taxon>Actinomycetota</taxon>
        <taxon>Actinomycetes</taxon>
        <taxon>Pseudonocardiales</taxon>
        <taxon>Pseudonocardiaceae</taxon>
        <taxon>Kutzneria</taxon>
    </lineage>
</organism>
<evidence type="ECO:0000256" key="2">
    <source>
        <dbReference type="ARBA" id="ARBA00022801"/>
    </source>
</evidence>
<gene>
    <name evidence="5" type="ORF">BCF44_12875</name>
</gene>
<dbReference type="RefSeq" id="WP_116181605.1">
    <property type="nucleotide sequence ID" value="NZ_CP144375.1"/>
</dbReference>
<reference evidence="5 6" key="1">
    <citation type="submission" date="2018-08" db="EMBL/GenBank/DDBJ databases">
        <title>Genomic Encyclopedia of Archaeal and Bacterial Type Strains, Phase II (KMG-II): from individual species to whole genera.</title>
        <authorList>
            <person name="Goeker M."/>
        </authorList>
    </citation>
    <scope>NUCLEOTIDE SEQUENCE [LARGE SCALE GENOMIC DNA]</scope>
    <source>
        <strain evidence="5 6">DSM 45791</strain>
    </source>
</reference>
<evidence type="ECO:0000313" key="6">
    <source>
        <dbReference type="Proteomes" id="UP000256269"/>
    </source>
</evidence>
<protein>
    <recommendedName>
        <fullName evidence="3">Carboxylic ester hydrolase</fullName>
        <ecNumber evidence="3">3.1.1.-</ecNumber>
    </recommendedName>
</protein>
<keyword evidence="3" id="KW-0732">Signal</keyword>
<comment type="similarity">
    <text evidence="1 3">Belongs to the type-B carboxylesterase/lipase family.</text>
</comment>
<dbReference type="PANTHER" id="PTHR11559">
    <property type="entry name" value="CARBOXYLESTERASE"/>
    <property type="match status" value="1"/>
</dbReference>
<dbReference type="InterPro" id="IPR019826">
    <property type="entry name" value="Carboxylesterase_B_AS"/>
</dbReference>
<dbReference type="GO" id="GO:0016787">
    <property type="term" value="F:hydrolase activity"/>
    <property type="evidence" value="ECO:0007669"/>
    <property type="project" value="UniProtKB-KW"/>
</dbReference>
<dbReference type="SUPFAM" id="SSF53474">
    <property type="entry name" value="alpha/beta-Hydrolases"/>
    <property type="match status" value="1"/>
</dbReference>
<dbReference type="InterPro" id="IPR002018">
    <property type="entry name" value="CarbesteraseB"/>
</dbReference>
<feature type="signal peptide" evidence="3">
    <location>
        <begin position="1"/>
        <end position="19"/>
    </location>
</feature>
<proteinExistence type="inferred from homology"/>
<dbReference type="Proteomes" id="UP000256269">
    <property type="component" value="Unassembled WGS sequence"/>
</dbReference>
<dbReference type="InterPro" id="IPR050309">
    <property type="entry name" value="Type-B_Carboxylest/Lipase"/>
</dbReference>
<dbReference type="AlphaFoldDB" id="A0A3E0GW82"/>
<dbReference type="InterPro" id="IPR029058">
    <property type="entry name" value="AB_hydrolase_fold"/>
</dbReference>
<evidence type="ECO:0000259" key="4">
    <source>
        <dbReference type="Pfam" id="PF00135"/>
    </source>
</evidence>
<dbReference type="PROSITE" id="PS00122">
    <property type="entry name" value="CARBOXYLESTERASE_B_1"/>
    <property type="match status" value="1"/>
</dbReference>
<dbReference type="EC" id="3.1.1.-" evidence="3"/>
<name>A0A3E0GW82_9PSEU</name>
<comment type="caution">
    <text evidence="5">The sequence shown here is derived from an EMBL/GenBank/DDBJ whole genome shotgun (WGS) entry which is preliminary data.</text>
</comment>
<sequence>MWKGIVVALLGGVLTLANAVPAAAAPDHPAPVARVETGLLRGSDTAGVDSFLGIPYAAPPVGQLRWRPPQPATSWPGVREATAYGNRCAAAASGNGPRSETEDCLFLNVQRPSFVHSGQKAPVYFWIHGGGLQNGSSDQHDGSLIASRTGAVVVTINYRLGAFGFLAHPGLTAEGAGQSGDYGLLDQQAALRWVQRNIAAFGGDPRQVTIGGESAGGWSVCAHLTAPGSRGLFRAAMIQSGSCYSQTLTQAETSGTSAAQALGCTDPATAVACLRAIPASRLVDTQVGAEFVHGVPALPQAPDLAVHTGNFARVPVVVGANRDEGRTFALGFLGQTREAYEAFVRAAFPDRADTVLARYPWPADSDRFTAAYQAGAIYTDAGLVARVGGCPDRDLVHTFARYTRTYAYEFDHRDGPGLTPIPGYVWGAGHAAELAYLWPSFDNGTPIAPTFNAAERRLARDMVDAWGAFVRDGRPGAAGWTAWPSFNGSDQVMSLRTGGSTLVSDHAIGAEHNCDLWNSPGQAGEQ</sequence>
<feature type="domain" description="Carboxylesterase type B" evidence="4">
    <location>
        <begin position="31"/>
        <end position="500"/>
    </location>
</feature>
<dbReference type="Gene3D" id="3.40.50.1820">
    <property type="entry name" value="alpha/beta hydrolase"/>
    <property type="match status" value="1"/>
</dbReference>